<accession>A0AAU7D538</accession>
<dbReference type="InterPro" id="IPR038740">
    <property type="entry name" value="BioF2-like_GNAT_dom"/>
</dbReference>
<evidence type="ECO:0000313" key="3">
    <source>
        <dbReference type="EMBL" id="XBH12242.1"/>
    </source>
</evidence>
<dbReference type="GO" id="GO:0016746">
    <property type="term" value="F:acyltransferase activity"/>
    <property type="evidence" value="ECO:0007669"/>
    <property type="project" value="UniProtKB-KW"/>
</dbReference>
<dbReference type="InterPro" id="IPR050644">
    <property type="entry name" value="PG_Glycine_Bridge_Synth"/>
</dbReference>
<dbReference type="EMBL" id="CP121195">
    <property type="protein sequence ID" value="XBH12242.1"/>
    <property type="molecule type" value="Genomic_DNA"/>
</dbReference>
<evidence type="ECO:0000259" key="1">
    <source>
        <dbReference type="Pfam" id="PF13480"/>
    </source>
</evidence>
<dbReference type="KEGG" id="epl:P4G45_11105"/>
<dbReference type="PANTHER" id="PTHR36174">
    <property type="entry name" value="LIPID II:GLYCINE GLYCYLTRANSFERASE"/>
    <property type="match status" value="1"/>
</dbReference>
<dbReference type="Gene3D" id="3.40.630.30">
    <property type="match status" value="1"/>
</dbReference>
<sequence>MTVYKLDPLTDPRWPAFLSAHPESSIFHTAGWLRALHLSYRYSPIAFTTAQGDSLSNALVFCEVRSWLTGRRLISLPFSDHCQPLAVGRDLSEILEYLQQSRITHGWKYIELRPAKNNPLSPAQHCYADSERFSFQTIDLRPNLAAIYQRFHSSCIRRKIKRAEREGLVYEAGTSDDLLRKFGYLLLLTRRRHKLPPQPASWFNNIVRSLGPAVTVHLLSKDSVPIASMLTLTHKATLVYKYGCSDGHFNPLGGVPLLFWKVIQQAHEAGIETFDLGRSGNEDPGLIAFKEHLGAETSSLTYYRSPAPHTQEIKSPNMVSALARHAVSHLPDPLFAGVGQLLYRHMA</sequence>
<dbReference type="RefSeq" id="WP_348266547.1">
    <property type="nucleotide sequence ID" value="NZ_CP121194.1"/>
</dbReference>
<dbReference type="SUPFAM" id="SSF55729">
    <property type="entry name" value="Acyl-CoA N-acyltransferases (Nat)"/>
    <property type="match status" value="1"/>
</dbReference>
<keyword evidence="2" id="KW-0808">Transferase</keyword>
<accession>A0AAU7CU84</accession>
<dbReference type="Pfam" id="PF13480">
    <property type="entry name" value="Acetyltransf_6"/>
    <property type="match status" value="1"/>
</dbReference>
<evidence type="ECO:0000313" key="2">
    <source>
        <dbReference type="EMBL" id="XBH09038.1"/>
    </source>
</evidence>
<dbReference type="EMBL" id="CP121194">
    <property type="protein sequence ID" value="XBH09038.1"/>
    <property type="molecule type" value="Genomic_DNA"/>
</dbReference>
<protein>
    <submittedName>
        <fullName evidence="2">GNAT family N-acetyltransferase</fullName>
        <ecNumber evidence="2">2.3.1.-</ecNumber>
    </submittedName>
</protein>
<dbReference type="InterPro" id="IPR016181">
    <property type="entry name" value="Acyl_CoA_acyltransferase"/>
</dbReference>
<proteinExistence type="predicted"/>
<keyword evidence="2" id="KW-0012">Acyltransferase</keyword>
<reference evidence="2" key="1">
    <citation type="submission" date="2023-03" db="EMBL/GenBank/DDBJ databases">
        <title>Edaphobacter sp.</title>
        <authorList>
            <person name="Huber K.J."/>
            <person name="Papendorf J."/>
            <person name="Pilke C."/>
            <person name="Bunk B."/>
            <person name="Sproeer C."/>
            <person name="Pester M."/>
        </authorList>
    </citation>
    <scope>NUCLEOTIDE SEQUENCE</scope>
    <source>
        <strain evidence="2">DSM 109919</strain>
        <strain evidence="3">DSM 109920</strain>
    </source>
</reference>
<dbReference type="EC" id="2.3.1.-" evidence="2"/>
<organism evidence="2">
    <name type="scientific">Edaphobacter paludis</name>
    <dbReference type="NCBI Taxonomy" id="3035702"/>
    <lineage>
        <taxon>Bacteria</taxon>
        <taxon>Pseudomonadati</taxon>
        <taxon>Acidobacteriota</taxon>
        <taxon>Terriglobia</taxon>
        <taxon>Terriglobales</taxon>
        <taxon>Acidobacteriaceae</taxon>
        <taxon>Edaphobacter</taxon>
    </lineage>
</organism>
<dbReference type="PANTHER" id="PTHR36174:SF1">
    <property type="entry name" value="LIPID II:GLYCINE GLYCYLTRANSFERASE"/>
    <property type="match status" value="1"/>
</dbReference>
<dbReference type="AlphaFoldDB" id="A0AAU7CU84"/>
<feature type="domain" description="BioF2-like acetyltransferase" evidence="1">
    <location>
        <begin position="156"/>
        <end position="282"/>
    </location>
</feature>
<gene>
    <name evidence="2" type="ORF">P4G45_11105</name>
    <name evidence="3" type="ORF">P8936_11050</name>
</gene>
<name>A0AAU7CU84_9BACT</name>